<comment type="PTM">
    <text evidence="8">Binds 2 heme c groups covalently per subunit.</text>
</comment>
<evidence type="ECO:0000256" key="1">
    <source>
        <dbReference type="ARBA" id="ARBA00004418"/>
    </source>
</evidence>
<reference evidence="11 12" key="1">
    <citation type="journal article" date="2014" name="Environ. Microbiol.">
        <title>Genomic signatures of obligate host dependence in the luminous bacterial symbiont of a vertebrate.</title>
        <authorList>
            <person name="Hendry T.A."/>
            <person name="de Wet J.R."/>
            <person name="Dunlap P.V."/>
        </authorList>
    </citation>
    <scope>NUCLEOTIDE SEQUENCE [LARGE SCALE GENOMIC DNA]</scope>
    <source>
        <strain evidence="11 12">Akat1</strain>
    </source>
</reference>
<gene>
    <name evidence="11" type="ORF">O1U_0486</name>
</gene>
<evidence type="ECO:0000256" key="7">
    <source>
        <dbReference type="ARBA" id="ARBA00023004"/>
    </source>
</evidence>
<feature type="binding site" description="covalent" evidence="8">
    <location>
        <position position="135"/>
    </location>
    <ligand>
        <name>heme c</name>
        <dbReference type="ChEBI" id="CHEBI:61717"/>
        <label>2</label>
    </ligand>
</feature>
<protein>
    <submittedName>
        <fullName evidence="11">Cytochrome c4</fullName>
    </submittedName>
</protein>
<dbReference type="Gene3D" id="1.10.760.10">
    <property type="entry name" value="Cytochrome c-like domain"/>
    <property type="match status" value="2"/>
</dbReference>
<dbReference type="GO" id="GO:0009055">
    <property type="term" value="F:electron transfer activity"/>
    <property type="evidence" value="ECO:0007669"/>
    <property type="project" value="InterPro"/>
</dbReference>
<dbReference type="GO" id="GO:0005506">
    <property type="term" value="F:iron ion binding"/>
    <property type="evidence" value="ECO:0007669"/>
    <property type="project" value="InterPro"/>
</dbReference>
<feature type="domain" description="Cytochrome c" evidence="10">
    <location>
        <begin position="20"/>
        <end position="105"/>
    </location>
</feature>
<comment type="caution">
    <text evidence="11">The sequence shown here is derived from an EMBL/GenBank/DDBJ whole genome shotgun (WGS) entry which is preliminary data.</text>
</comment>
<dbReference type="eggNOG" id="COG2863">
    <property type="taxonomic scope" value="Bacteria"/>
</dbReference>
<evidence type="ECO:0000313" key="11">
    <source>
        <dbReference type="EMBL" id="EPE38023.1"/>
    </source>
</evidence>
<keyword evidence="4 9" id="KW-0479">Metal-binding</keyword>
<dbReference type="InterPro" id="IPR009056">
    <property type="entry name" value="Cyt_c-like_dom"/>
</dbReference>
<feature type="binding site" description="covalent" evidence="8">
    <location>
        <position position="35"/>
    </location>
    <ligand>
        <name>heme c</name>
        <dbReference type="ChEBI" id="CHEBI:61717"/>
        <label>1</label>
    </ligand>
</feature>
<evidence type="ECO:0000256" key="9">
    <source>
        <dbReference type="PIRSR" id="PIRSR000005-2"/>
    </source>
</evidence>
<keyword evidence="3 8" id="KW-0349">Heme</keyword>
<feature type="binding site" description="axial binding residue" evidence="9">
    <location>
        <position position="82"/>
    </location>
    <ligand>
        <name>heme c</name>
        <dbReference type="ChEBI" id="CHEBI:61717"/>
        <label>1</label>
    </ligand>
    <ligandPart>
        <name>Fe</name>
        <dbReference type="ChEBI" id="CHEBI:18248"/>
    </ligandPart>
</feature>
<keyword evidence="2" id="KW-0813">Transport</keyword>
<evidence type="ECO:0000256" key="5">
    <source>
        <dbReference type="ARBA" id="ARBA00022764"/>
    </source>
</evidence>
<dbReference type="GO" id="GO:0020037">
    <property type="term" value="F:heme binding"/>
    <property type="evidence" value="ECO:0007669"/>
    <property type="project" value="InterPro"/>
</dbReference>
<feature type="binding site" description="axial binding residue" evidence="9">
    <location>
        <position position="36"/>
    </location>
    <ligand>
        <name>heme c</name>
        <dbReference type="ChEBI" id="CHEBI:61717"/>
        <label>1</label>
    </ligand>
    <ligandPart>
        <name>Fe</name>
        <dbReference type="ChEBI" id="CHEBI:18248"/>
    </ligandPart>
</feature>
<feature type="binding site" description="covalent" evidence="8">
    <location>
        <position position="138"/>
    </location>
    <ligand>
        <name>heme c</name>
        <dbReference type="ChEBI" id="CHEBI:61717"/>
        <label>2</label>
    </ligand>
</feature>
<evidence type="ECO:0000256" key="3">
    <source>
        <dbReference type="ARBA" id="ARBA00022617"/>
    </source>
</evidence>
<dbReference type="GO" id="GO:0042597">
    <property type="term" value="C:periplasmic space"/>
    <property type="evidence" value="ECO:0007669"/>
    <property type="project" value="UniProtKB-SubCell"/>
</dbReference>
<dbReference type="InterPro" id="IPR024167">
    <property type="entry name" value="Cytochrome_c4-like"/>
</dbReference>
<dbReference type="InterPro" id="IPR050597">
    <property type="entry name" value="Cytochrome_c_Oxidase_Subunit"/>
</dbReference>
<feature type="domain" description="Cytochrome c" evidence="10">
    <location>
        <begin position="114"/>
        <end position="203"/>
    </location>
</feature>
<dbReference type="PANTHER" id="PTHR33751">
    <property type="entry name" value="CBB3-TYPE CYTOCHROME C OXIDASE SUBUNIT FIXP"/>
    <property type="match status" value="1"/>
</dbReference>
<dbReference type="Proteomes" id="UP000053688">
    <property type="component" value="Unassembled WGS sequence"/>
</dbReference>
<comment type="subcellular location">
    <subcellularLocation>
        <location evidence="1">Periplasm</location>
    </subcellularLocation>
</comment>
<accession>S3EIK5</accession>
<evidence type="ECO:0000256" key="8">
    <source>
        <dbReference type="PIRSR" id="PIRSR000005-1"/>
    </source>
</evidence>
<dbReference type="RefSeq" id="WP_016503821.1">
    <property type="nucleotide sequence ID" value="NZ_AMSD01000001.1"/>
</dbReference>
<organism evidence="11 12">
    <name type="scientific">Candidatus Photodesmus katoptron Akat1</name>
    <dbReference type="NCBI Taxonomy" id="1236703"/>
    <lineage>
        <taxon>Bacteria</taxon>
        <taxon>Pseudomonadati</taxon>
        <taxon>Pseudomonadota</taxon>
        <taxon>Gammaproteobacteria</taxon>
        <taxon>Vibrionales</taxon>
        <taxon>Vibrionaceae</taxon>
        <taxon>Candidatus Photodesmus</taxon>
    </lineage>
</organism>
<evidence type="ECO:0000256" key="6">
    <source>
        <dbReference type="ARBA" id="ARBA00022982"/>
    </source>
</evidence>
<dbReference type="SUPFAM" id="SSF46626">
    <property type="entry name" value="Cytochrome c"/>
    <property type="match status" value="2"/>
</dbReference>
<evidence type="ECO:0000259" key="10">
    <source>
        <dbReference type="PROSITE" id="PS51007"/>
    </source>
</evidence>
<keyword evidence="12" id="KW-1185">Reference proteome</keyword>
<dbReference type="STRING" id="28176.CF66_1034"/>
<feature type="binding site" description="covalent" evidence="8">
    <location>
        <position position="32"/>
    </location>
    <ligand>
        <name>heme c</name>
        <dbReference type="ChEBI" id="CHEBI:61717"/>
        <label>1</label>
    </ligand>
</feature>
<evidence type="ECO:0000256" key="4">
    <source>
        <dbReference type="ARBA" id="ARBA00022723"/>
    </source>
</evidence>
<dbReference type="PANTHER" id="PTHR33751:SF9">
    <property type="entry name" value="CYTOCHROME C4"/>
    <property type="match status" value="1"/>
</dbReference>
<feature type="binding site" description="axial binding residue" evidence="9">
    <location>
        <position position="139"/>
    </location>
    <ligand>
        <name>heme c</name>
        <dbReference type="ChEBI" id="CHEBI:61717"/>
        <label>2</label>
    </ligand>
    <ligandPart>
        <name>Fe</name>
        <dbReference type="ChEBI" id="CHEBI:18248"/>
    </ligandPart>
</feature>
<evidence type="ECO:0000256" key="2">
    <source>
        <dbReference type="ARBA" id="ARBA00022448"/>
    </source>
</evidence>
<evidence type="ECO:0000313" key="12">
    <source>
        <dbReference type="Proteomes" id="UP000053688"/>
    </source>
</evidence>
<dbReference type="AlphaFoldDB" id="S3EIK5"/>
<dbReference type="EMBL" id="AMSD01000001">
    <property type="protein sequence ID" value="EPE38023.1"/>
    <property type="molecule type" value="Genomic_DNA"/>
</dbReference>
<keyword evidence="7 9" id="KW-0408">Iron</keyword>
<proteinExistence type="predicted"/>
<dbReference type="PATRIC" id="fig|1236703.3.peg.487"/>
<keyword evidence="6" id="KW-0249">Electron transport</keyword>
<dbReference type="Pfam" id="PF00034">
    <property type="entry name" value="Cytochrom_C"/>
    <property type="match status" value="2"/>
</dbReference>
<dbReference type="PROSITE" id="PS51007">
    <property type="entry name" value="CYTC"/>
    <property type="match status" value="2"/>
</dbReference>
<dbReference type="PIRSF" id="PIRSF000005">
    <property type="entry name" value="Cytochrome_c4"/>
    <property type="match status" value="1"/>
</dbReference>
<sequence>MKKLSLILTLLISFDTWTKGNIEAGKSKSLICSTCHGSDGNSQLAIHPNLAGQNFKYIEKQLKDYKLSTLSSGKEGRFDPVMEEMMRTLNDEDIKDLAAYYSSLPISESTTPLSVVDSGKKIYTFGNMKRKLVACIACHGPRGNGIKLAGFPKISGQNAEYIKIQLEKFRDGSRKNNVMMNDIAKILTDEEIEILSKYLGGLH</sequence>
<feature type="binding site" description="axial binding residue" evidence="9">
    <location>
        <position position="180"/>
    </location>
    <ligand>
        <name>heme c</name>
        <dbReference type="ChEBI" id="CHEBI:61717"/>
        <label>2</label>
    </ligand>
    <ligandPart>
        <name>Fe</name>
        <dbReference type="ChEBI" id="CHEBI:18248"/>
    </ligandPart>
</feature>
<name>S3EIK5_9GAMM</name>
<keyword evidence="5" id="KW-0574">Periplasm</keyword>
<dbReference type="InterPro" id="IPR036909">
    <property type="entry name" value="Cyt_c-like_dom_sf"/>
</dbReference>